<dbReference type="OMA" id="VENIRHY"/>
<dbReference type="GO" id="GO:0005739">
    <property type="term" value="C:mitochondrion"/>
    <property type="evidence" value="ECO:0007669"/>
    <property type="project" value="UniProtKB-SubCell"/>
</dbReference>
<dbReference type="GO" id="GO:0003735">
    <property type="term" value="F:structural constituent of ribosome"/>
    <property type="evidence" value="ECO:0007669"/>
    <property type="project" value="TreeGrafter"/>
</dbReference>
<evidence type="ECO:0000313" key="10">
    <source>
        <dbReference type="EMBL" id="EKD20540.1"/>
    </source>
</evidence>
<keyword evidence="7" id="KW-0687">Ribonucleoprotein</keyword>
<evidence type="ECO:0000256" key="2">
    <source>
        <dbReference type="ARBA" id="ARBA00010741"/>
    </source>
</evidence>
<dbReference type="Pfam" id="PF12829">
    <property type="entry name" value="Mhr1"/>
    <property type="match status" value="1"/>
</dbReference>
<dbReference type="EMBL" id="JH921429">
    <property type="protein sequence ID" value="EKD20540.1"/>
    <property type="molecule type" value="Genomic_DNA"/>
</dbReference>
<proteinExistence type="inferred from homology"/>
<dbReference type="OrthoDB" id="5333655at2759"/>
<dbReference type="InParanoid" id="K1WSE8"/>
<gene>
    <name evidence="10" type="ORF">MBM_01222</name>
</gene>
<dbReference type="GO" id="GO:1990904">
    <property type="term" value="C:ribonucleoprotein complex"/>
    <property type="evidence" value="ECO:0007669"/>
    <property type="project" value="UniProtKB-KW"/>
</dbReference>
<evidence type="ECO:0000256" key="1">
    <source>
        <dbReference type="ARBA" id="ARBA00004173"/>
    </source>
</evidence>
<comment type="subcellular location">
    <subcellularLocation>
        <location evidence="1">Mitochondrion</location>
    </subcellularLocation>
</comment>
<dbReference type="GeneID" id="18757157"/>
<comment type="similarity">
    <text evidence="2">Belongs to the mitochondrion-specific ribosomal protein mL67 family.</text>
</comment>
<dbReference type="AlphaFoldDB" id="K1WSE8"/>
<feature type="compositionally biased region" description="Basic residues" evidence="9">
    <location>
        <begin position="401"/>
        <end position="418"/>
    </location>
</feature>
<dbReference type="GO" id="GO:0005840">
    <property type="term" value="C:ribosome"/>
    <property type="evidence" value="ECO:0007669"/>
    <property type="project" value="UniProtKB-KW"/>
</dbReference>
<feature type="compositionally biased region" description="Low complexity" evidence="9">
    <location>
        <begin position="18"/>
        <end position="37"/>
    </location>
</feature>
<keyword evidence="6" id="KW-0804">Transcription</keyword>
<dbReference type="HOGENOM" id="CLU_639474_0_0_1"/>
<evidence type="ECO:0000256" key="5">
    <source>
        <dbReference type="ARBA" id="ARBA00023128"/>
    </source>
</evidence>
<evidence type="ECO:0000256" key="4">
    <source>
        <dbReference type="ARBA" id="ARBA00023015"/>
    </source>
</evidence>
<feature type="region of interest" description="Disordered" evidence="9">
    <location>
        <begin position="1"/>
        <end position="49"/>
    </location>
</feature>
<evidence type="ECO:0000256" key="6">
    <source>
        <dbReference type="ARBA" id="ARBA00023163"/>
    </source>
</evidence>
<evidence type="ECO:0000256" key="8">
    <source>
        <dbReference type="ARBA" id="ARBA00035185"/>
    </source>
</evidence>
<organism evidence="10 11">
    <name type="scientific">Marssonina brunnea f. sp. multigermtubi (strain MB_m1)</name>
    <name type="common">Marssonina leaf spot fungus</name>
    <dbReference type="NCBI Taxonomy" id="1072389"/>
    <lineage>
        <taxon>Eukaryota</taxon>
        <taxon>Fungi</taxon>
        <taxon>Dikarya</taxon>
        <taxon>Ascomycota</taxon>
        <taxon>Pezizomycotina</taxon>
        <taxon>Leotiomycetes</taxon>
        <taxon>Helotiales</taxon>
        <taxon>Drepanopezizaceae</taxon>
        <taxon>Drepanopeziza</taxon>
    </lineage>
</organism>
<dbReference type="KEGG" id="mbe:MBM_01222"/>
<dbReference type="STRING" id="1072389.K1WSE8"/>
<dbReference type="eggNOG" id="ENOG502S5F1">
    <property type="taxonomic scope" value="Eukaryota"/>
</dbReference>
<feature type="compositionally biased region" description="Basic and acidic residues" evidence="9">
    <location>
        <begin position="1"/>
        <end position="13"/>
    </location>
</feature>
<dbReference type="InterPro" id="IPR024629">
    <property type="entry name" value="Ribosomal_mL67"/>
</dbReference>
<keyword evidence="4" id="KW-0805">Transcription regulation</keyword>
<keyword evidence="3" id="KW-0689">Ribosomal protein</keyword>
<protein>
    <recommendedName>
        <fullName evidence="8">Large ribosomal subunit protein mL67</fullName>
    </recommendedName>
</protein>
<dbReference type="PANTHER" id="PTHR28184:SF1">
    <property type="entry name" value="LARGE RIBOSOMAL SUBUNIT PROTEIN ML67"/>
    <property type="match status" value="1"/>
</dbReference>
<feature type="region of interest" description="Disordered" evidence="9">
    <location>
        <begin position="398"/>
        <end position="429"/>
    </location>
</feature>
<name>K1WSE8_MARBU</name>
<dbReference type="Proteomes" id="UP000006753">
    <property type="component" value="Unassembled WGS sequence"/>
</dbReference>
<evidence type="ECO:0000256" key="9">
    <source>
        <dbReference type="SAM" id="MobiDB-lite"/>
    </source>
</evidence>
<dbReference type="GO" id="GO:0003697">
    <property type="term" value="F:single-stranded DNA binding"/>
    <property type="evidence" value="ECO:0007669"/>
    <property type="project" value="InterPro"/>
</dbReference>
<keyword evidence="11" id="KW-1185">Reference proteome</keyword>
<accession>K1WSE8</accession>
<reference evidence="10 11" key="1">
    <citation type="journal article" date="2012" name="BMC Genomics">
        <title>Sequencing the genome of Marssonina brunnea reveals fungus-poplar co-evolution.</title>
        <authorList>
            <person name="Zhu S."/>
            <person name="Cao Y.-Z."/>
            <person name="Jiang C."/>
            <person name="Tan B.-Y."/>
            <person name="Wang Z."/>
            <person name="Feng S."/>
            <person name="Zhang L."/>
            <person name="Su X.-H."/>
            <person name="Brejova B."/>
            <person name="Vinar T."/>
            <person name="Xu M."/>
            <person name="Wang M.-X."/>
            <person name="Zhang S.-G."/>
            <person name="Huang M.-R."/>
            <person name="Wu R."/>
            <person name="Zhou Y."/>
        </authorList>
    </citation>
    <scope>NUCLEOTIDE SEQUENCE [LARGE SCALE GENOMIC DNA]</scope>
    <source>
        <strain evidence="10 11">MB_m1</strain>
    </source>
</reference>
<evidence type="ECO:0000313" key="11">
    <source>
        <dbReference type="Proteomes" id="UP000006753"/>
    </source>
</evidence>
<dbReference type="PANTHER" id="PTHR28184">
    <property type="entry name" value="MITOCHONDRIAL HOMOLOGOUS RECOMBINATION PROTEIN 1"/>
    <property type="match status" value="1"/>
</dbReference>
<keyword evidence="5" id="KW-0496">Mitochondrion</keyword>
<evidence type="ECO:0000256" key="7">
    <source>
        <dbReference type="ARBA" id="ARBA00023274"/>
    </source>
</evidence>
<evidence type="ECO:0000256" key="3">
    <source>
        <dbReference type="ARBA" id="ARBA00022980"/>
    </source>
</evidence>
<sequence length="429" mass="47381">MKPKRMNPEELARRAHQAAEAAASQAAKQAEIAARKANTVPKTPPPEHGREIFVYNHAQRNHVVYSLRKAMNNNAALAQLPFNGKKSVPAALRKDLWHPMARITFPKGSGKVGLSAFQKLREYRKRHELEWETKKGDHIFWDPKAREDKDNPGSFTPGPRTIKARNRLLCDQKANSIADIAAVLNRLASPMQKSTAVPKEGEEGAVTAQEGDTAETGKSAQEGAVEGSQKPEESAEVTKLPNIGLVGEGSGTRVEVLWRDLHDAEFAESWAGNIEHGKLPTPSEDIPTWLKEKTLREKEISDADEAAARLRNAEEQAAVRARWNALSPEEQAEAKKEALAKKMAARGNAISDADKEAARLRHAEEQAAVRAKWNALSPEEQAEAKKEALAKKMAALENAKHEKKAKKQKVKHVAKRRTTGSTKIRKETV</sequence>
<feature type="region of interest" description="Disordered" evidence="9">
    <location>
        <begin position="193"/>
        <end position="238"/>
    </location>
</feature>
<dbReference type="GO" id="GO:0000150">
    <property type="term" value="F:DNA strand exchange activity"/>
    <property type="evidence" value="ECO:0007669"/>
    <property type="project" value="InterPro"/>
</dbReference>